<proteinExistence type="predicted"/>
<dbReference type="Proteomes" id="UP000515131">
    <property type="component" value="Unplaced"/>
</dbReference>
<dbReference type="GeneID" id="112849980"/>
<dbReference type="PANTHER" id="PTHR16201">
    <property type="entry name" value="SEVEN TRANSMEMBRANE PROTEIN 1-RELATED"/>
    <property type="match status" value="1"/>
</dbReference>
<reference evidence="2" key="1">
    <citation type="submission" date="2025-08" db="UniProtKB">
        <authorList>
            <consortium name="RefSeq"/>
        </authorList>
    </citation>
    <scope>IDENTIFICATION</scope>
    <source>
        <tissue evidence="2">Blood</tissue>
    </source>
</reference>
<organism evidence="1 2">
    <name type="scientific">Puma concolor</name>
    <name type="common">Mountain lion</name>
    <name type="synonym">Felis concolor</name>
    <dbReference type="NCBI Taxonomy" id="9696"/>
    <lineage>
        <taxon>Eukaryota</taxon>
        <taxon>Metazoa</taxon>
        <taxon>Chordata</taxon>
        <taxon>Craniata</taxon>
        <taxon>Vertebrata</taxon>
        <taxon>Euteleostomi</taxon>
        <taxon>Mammalia</taxon>
        <taxon>Eutheria</taxon>
        <taxon>Laurasiatheria</taxon>
        <taxon>Carnivora</taxon>
        <taxon>Feliformia</taxon>
        <taxon>Felidae</taxon>
        <taxon>Felinae</taxon>
        <taxon>Puma</taxon>
    </lineage>
</organism>
<dbReference type="GO" id="GO:0005765">
    <property type="term" value="C:lysosomal membrane"/>
    <property type="evidence" value="ECO:0007669"/>
    <property type="project" value="TreeGrafter"/>
</dbReference>
<protein>
    <submittedName>
        <fullName evidence="2">Uncharacterized protein</fullName>
    </submittedName>
</protein>
<evidence type="ECO:0000313" key="2">
    <source>
        <dbReference type="RefSeq" id="XP_025769389.1"/>
    </source>
</evidence>
<name>A0A6P6H118_PUMCO</name>
<keyword evidence="1" id="KW-1185">Reference proteome</keyword>
<gene>
    <name evidence="2" type="primary">PQLC2L</name>
</gene>
<dbReference type="PANTHER" id="PTHR16201:SF42">
    <property type="entry name" value="SOLUTE CARRIER FAMILY 66 MEMBER 1 LIKE"/>
    <property type="match status" value="1"/>
</dbReference>
<dbReference type="KEGG" id="pcoo:112849980"/>
<accession>A0A6P6H118</accession>
<dbReference type="CTD" id="102362868"/>
<dbReference type="InterPro" id="IPR051415">
    <property type="entry name" value="LAAT-1"/>
</dbReference>
<sequence length="86" mass="10047">MAYRNGKVDETLSPGFQRCWIGGDLAKFMGCYLTNQLSIEIFTAPDFYMNMDISVLSQFMYYKLKNQKKNVSDLNFTDEKTEVFMN</sequence>
<dbReference type="RefSeq" id="XP_025769389.1">
    <property type="nucleotide sequence ID" value="XM_025913604.1"/>
</dbReference>
<evidence type="ECO:0000313" key="1">
    <source>
        <dbReference type="Proteomes" id="UP000515131"/>
    </source>
</evidence>
<dbReference type="GO" id="GO:0015189">
    <property type="term" value="F:L-lysine transmembrane transporter activity"/>
    <property type="evidence" value="ECO:0007669"/>
    <property type="project" value="TreeGrafter"/>
</dbReference>
<dbReference type="AlphaFoldDB" id="A0A6P6H118"/>